<feature type="region of interest" description="Disordered" evidence="1">
    <location>
        <begin position="1"/>
        <end position="25"/>
    </location>
</feature>
<gene>
    <name evidence="2" type="ORF">F444_12394</name>
</gene>
<sequence>MCNASPSKAIEWPLPQPERGSRRPRAMRRRLKALAPRYPGASARCADCHRYQWFARRNGQQKLGAVSSRLSQRGSVSAMWQACPTSPLASATATHVRSAVGTAERILFGPGEGATHQVNM</sequence>
<accession>A0A080ZX63</accession>
<evidence type="ECO:0000313" key="3">
    <source>
        <dbReference type="Proteomes" id="UP000028582"/>
    </source>
</evidence>
<name>A0A080ZX63_PHYNI</name>
<reference evidence="2 3" key="1">
    <citation type="submission" date="2013-11" db="EMBL/GenBank/DDBJ databases">
        <title>The Genome Sequence of Phytophthora parasitica P1976.</title>
        <authorList>
            <consortium name="The Broad Institute Genomics Platform"/>
            <person name="Russ C."/>
            <person name="Tyler B."/>
            <person name="Panabieres F."/>
            <person name="Shan W."/>
            <person name="Tripathy S."/>
            <person name="Grunwald N."/>
            <person name="Machado M."/>
            <person name="Johnson C.S."/>
            <person name="Walker B."/>
            <person name="Young S."/>
            <person name="Zeng Q."/>
            <person name="Gargeya S."/>
            <person name="Fitzgerald M."/>
            <person name="Haas B."/>
            <person name="Abouelleil A."/>
            <person name="Allen A.W."/>
            <person name="Alvarado L."/>
            <person name="Arachchi H.M."/>
            <person name="Berlin A.M."/>
            <person name="Chapman S.B."/>
            <person name="Gainer-Dewar J."/>
            <person name="Goldberg J."/>
            <person name="Griggs A."/>
            <person name="Gujja S."/>
            <person name="Hansen M."/>
            <person name="Howarth C."/>
            <person name="Imamovic A."/>
            <person name="Ireland A."/>
            <person name="Larimer J."/>
            <person name="McCowan C."/>
            <person name="Murphy C."/>
            <person name="Pearson M."/>
            <person name="Poon T.W."/>
            <person name="Priest M."/>
            <person name="Roberts A."/>
            <person name="Saif S."/>
            <person name="Shea T."/>
            <person name="Sisk P."/>
            <person name="Sykes S."/>
            <person name="Wortman J."/>
            <person name="Nusbaum C."/>
            <person name="Birren B."/>
        </authorList>
    </citation>
    <scope>NUCLEOTIDE SEQUENCE [LARGE SCALE GENOMIC DNA]</scope>
    <source>
        <strain evidence="2 3">P1976</strain>
    </source>
</reference>
<evidence type="ECO:0000256" key="1">
    <source>
        <dbReference type="SAM" id="MobiDB-lite"/>
    </source>
</evidence>
<dbReference type="EMBL" id="ANJA01002218">
    <property type="protein sequence ID" value="ETO71224.1"/>
    <property type="molecule type" value="Genomic_DNA"/>
</dbReference>
<dbReference type="Proteomes" id="UP000028582">
    <property type="component" value="Unassembled WGS sequence"/>
</dbReference>
<organism evidence="2 3">
    <name type="scientific">Phytophthora nicotianae P1976</name>
    <dbReference type="NCBI Taxonomy" id="1317066"/>
    <lineage>
        <taxon>Eukaryota</taxon>
        <taxon>Sar</taxon>
        <taxon>Stramenopiles</taxon>
        <taxon>Oomycota</taxon>
        <taxon>Peronosporomycetes</taxon>
        <taxon>Peronosporales</taxon>
        <taxon>Peronosporaceae</taxon>
        <taxon>Phytophthora</taxon>
    </lineage>
</organism>
<proteinExistence type="predicted"/>
<dbReference type="AlphaFoldDB" id="A0A080ZX63"/>
<protein>
    <submittedName>
        <fullName evidence="2">Uncharacterized protein</fullName>
    </submittedName>
</protein>
<evidence type="ECO:0000313" key="2">
    <source>
        <dbReference type="EMBL" id="ETO71224.1"/>
    </source>
</evidence>
<comment type="caution">
    <text evidence="2">The sequence shown here is derived from an EMBL/GenBank/DDBJ whole genome shotgun (WGS) entry which is preliminary data.</text>
</comment>